<feature type="region of interest" description="Disordered" evidence="1">
    <location>
        <begin position="165"/>
        <end position="186"/>
    </location>
</feature>
<dbReference type="AlphaFoldDB" id="A0A165SGJ0"/>
<feature type="region of interest" description="Disordered" evidence="1">
    <location>
        <begin position="223"/>
        <end position="242"/>
    </location>
</feature>
<feature type="region of interest" description="Disordered" evidence="1">
    <location>
        <begin position="258"/>
        <end position="307"/>
    </location>
</feature>
<evidence type="ECO:0000313" key="2">
    <source>
        <dbReference type="EMBL" id="KZT71949.1"/>
    </source>
</evidence>
<dbReference type="STRING" id="1314783.A0A165SGJ0"/>
<dbReference type="OrthoDB" id="2930792at2759"/>
<dbReference type="Proteomes" id="UP000076727">
    <property type="component" value="Unassembled WGS sequence"/>
</dbReference>
<organism evidence="2 3">
    <name type="scientific">Daedalea quercina L-15889</name>
    <dbReference type="NCBI Taxonomy" id="1314783"/>
    <lineage>
        <taxon>Eukaryota</taxon>
        <taxon>Fungi</taxon>
        <taxon>Dikarya</taxon>
        <taxon>Basidiomycota</taxon>
        <taxon>Agaricomycotina</taxon>
        <taxon>Agaricomycetes</taxon>
        <taxon>Polyporales</taxon>
        <taxon>Fomitopsis</taxon>
    </lineage>
</organism>
<protein>
    <submittedName>
        <fullName evidence="2">Uncharacterized protein</fullName>
    </submittedName>
</protein>
<proteinExistence type="predicted"/>
<evidence type="ECO:0000313" key="3">
    <source>
        <dbReference type="Proteomes" id="UP000076727"/>
    </source>
</evidence>
<name>A0A165SGJ0_9APHY</name>
<accession>A0A165SGJ0</accession>
<dbReference type="EMBL" id="KV429043">
    <property type="protein sequence ID" value="KZT71949.1"/>
    <property type="molecule type" value="Genomic_DNA"/>
</dbReference>
<evidence type="ECO:0000256" key="1">
    <source>
        <dbReference type="SAM" id="MobiDB-lite"/>
    </source>
</evidence>
<reference evidence="2 3" key="1">
    <citation type="journal article" date="2016" name="Mol. Biol. Evol.">
        <title>Comparative Genomics of Early-Diverging Mushroom-Forming Fungi Provides Insights into the Origins of Lignocellulose Decay Capabilities.</title>
        <authorList>
            <person name="Nagy L.G."/>
            <person name="Riley R."/>
            <person name="Tritt A."/>
            <person name="Adam C."/>
            <person name="Daum C."/>
            <person name="Floudas D."/>
            <person name="Sun H."/>
            <person name="Yadav J.S."/>
            <person name="Pangilinan J."/>
            <person name="Larsson K.H."/>
            <person name="Matsuura K."/>
            <person name="Barry K."/>
            <person name="Labutti K."/>
            <person name="Kuo R."/>
            <person name="Ohm R.A."/>
            <person name="Bhattacharya S.S."/>
            <person name="Shirouzu T."/>
            <person name="Yoshinaga Y."/>
            <person name="Martin F.M."/>
            <person name="Grigoriev I.V."/>
            <person name="Hibbett D.S."/>
        </authorList>
    </citation>
    <scope>NUCLEOTIDE SEQUENCE [LARGE SCALE GENOMIC DNA]</scope>
    <source>
        <strain evidence="2 3">L-15889</strain>
    </source>
</reference>
<sequence>MEYLLPRLGTYLVVQLDPVQMVEPLHDPVLSAAAQQLRTQKYVGHMFEFEELPMPDRPDQKCCIALVGQGPCAENQDSFIEPTMCVPISPETEHPLSREPLQPMPPFPFARCYQYTFAIAEVRVKTGRFNHENAVSLDPHYTFTHKMYVSEDSRKRRALRDAKAGIVPAPCDDASSSSSSSDGRTLTSAEIRELASQGMPVFRTNSKGALIRVEFDAPAPQEHEPVILPSHSGPSSTASEVAPETVVIQAELANEHPHANGHLEENTDSAGGSSSPDALHEEQGDGESTSSVSMIRSISDRSVEPSSPMSDILMQAFFGDPSEDRIVIPLVNVSLDLSGVTDIPDPNAFFDEIKQIVRLIHESRERYTASGGDSGCLQSVSESWVDLAEDTASSDQDESKDTRSKFHQLLDSAKFDIKIRARRVRRHCIAMMCVVKAIVTCSFTVHVDFTLDTD</sequence>
<gene>
    <name evidence="2" type="ORF">DAEQUDRAFT_686800</name>
</gene>
<keyword evidence="3" id="KW-1185">Reference proteome</keyword>
<feature type="compositionally biased region" description="Low complexity" evidence="1">
    <location>
        <begin position="288"/>
        <end position="297"/>
    </location>
</feature>